<dbReference type="EMBL" id="JAKKPZ010000571">
    <property type="protein sequence ID" value="KAI1693923.1"/>
    <property type="molecule type" value="Genomic_DNA"/>
</dbReference>
<name>A0AAD4MI54_9BILA</name>
<proteinExistence type="predicted"/>
<evidence type="ECO:0000313" key="3">
    <source>
        <dbReference type="Proteomes" id="UP001201812"/>
    </source>
</evidence>
<keyword evidence="3" id="KW-1185">Reference proteome</keyword>
<comment type="caution">
    <text evidence="2">The sequence shown here is derived from an EMBL/GenBank/DDBJ whole genome shotgun (WGS) entry which is preliminary data.</text>
</comment>
<protein>
    <submittedName>
        <fullName evidence="2">Uncharacterized protein</fullName>
    </submittedName>
</protein>
<reference evidence="2" key="1">
    <citation type="submission" date="2022-01" db="EMBL/GenBank/DDBJ databases">
        <title>Genome Sequence Resource for Two Populations of Ditylenchus destructor, the Migratory Endoparasitic Phytonematode.</title>
        <authorList>
            <person name="Zhang H."/>
            <person name="Lin R."/>
            <person name="Xie B."/>
        </authorList>
    </citation>
    <scope>NUCLEOTIDE SEQUENCE</scope>
    <source>
        <strain evidence="2">BazhouSP</strain>
    </source>
</reference>
<accession>A0AAD4MI54</accession>
<dbReference type="Proteomes" id="UP001201812">
    <property type="component" value="Unassembled WGS sequence"/>
</dbReference>
<evidence type="ECO:0000313" key="2">
    <source>
        <dbReference type="EMBL" id="KAI1693923.1"/>
    </source>
</evidence>
<gene>
    <name evidence="2" type="ORF">DdX_20391</name>
</gene>
<dbReference type="AlphaFoldDB" id="A0AAD4MI54"/>
<organism evidence="2 3">
    <name type="scientific">Ditylenchus destructor</name>
    <dbReference type="NCBI Taxonomy" id="166010"/>
    <lineage>
        <taxon>Eukaryota</taxon>
        <taxon>Metazoa</taxon>
        <taxon>Ecdysozoa</taxon>
        <taxon>Nematoda</taxon>
        <taxon>Chromadorea</taxon>
        <taxon>Rhabditida</taxon>
        <taxon>Tylenchina</taxon>
        <taxon>Tylenchomorpha</taxon>
        <taxon>Sphaerularioidea</taxon>
        <taxon>Anguinidae</taxon>
        <taxon>Anguininae</taxon>
        <taxon>Ditylenchus</taxon>
    </lineage>
</organism>
<feature type="region of interest" description="Disordered" evidence="1">
    <location>
        <begin position="120"/>
        <end position="156"/>
    </location>
</feature>
<sequence length="259" mass="28037">MREHETGEVRAARRGRPRGHDVRVKFEGLGDEFPIDQLVAGRHVRGALTRQRLAKGRARHAERIEDVPVDIVCECLARDPLDDVARDRRAIVGIGGLDAWLPHARGNILRVLEEGVERDQARNRLRGDPPPGPRSLGCDRADAGSESDGSGRSPGVKSRYLSIGSSSFTLPSSTCCISAVQNLAVRDDGDDRAGDLARRDLLGHHAVDEFAETGEPRRSIELLTACAGSVCAIVETGAPNRSERTIAVPAKDLDRALNP</sequence>
<evidence type="ECO:0000256" key="1">
    <source>
        <dbReference type="SAM" id="MobiDB-lite"/>
    </source>
</evidence>